<dbReference type="EMBL" id="JARGEQ010000126">
    <property type="protein sequence ID" value="MDF1587161.1"/>
    <property type="molecule type" value="Genomic_DNA"/>
</dbReference>
<dbReference type="Proteomes" id="UP001301140">
    <property type="component" value="Unassembled WGS sequence"/>
</dbReference>
<comment type="caution">
    <text evidence="3">The sequence shown here is derived from an EMBL/GenBank/DDBJ whole genome shotgun (WGS) entry which is preliminary data.</text>
</comment>
<dbReference type="InterPro" id="IPR043129">
    <property type="entry name" value="ATPase_NBD"/>
</dbReference>
<dbReference type="CDD" id="cd24052">
    <property type="entry name" value="ASKHA_NBD_HpPPX-GppA-like"/>
    <property type="match status" value="1"/>
</dbReference>
<proteinExistence type="predicted"/>
<gene>
    <name evidence="3" type="ORF">PZ740_12310</name>
</gene>
<dbReference type="InterPro" id="IPR050273">
    <property type="entry name" value="GppA/Ppx_hydrolase"/>
</dbReference>
<sequence length="503" mass="53105">MNPAGRSEAGRAPDGGPVAVVDLGSNSVRLVVYDALSRAPVSRFNEKKLCALGRVVAETGRLGSEGSSCAMASLRRFVGIARSMGCGTVDIIATAAVRAAEDGDEFAAMAQAALGEPVTVLSGPEEARLGALGVACGFAAPDGLSGDLGGGSVEFANVPNPEDGARVSLPVGALTLSAAMSADRKAATRMVDTALEAQPWLRDACRGRTFYVVGGSWRALARARMAMLDTPLRAVHGYQLTPREAETLGRSIAGRTPADLAAIPGVPKRRVEMMPAAALLLERVTRLLRPARVVFSATGLREGRLYERLPAAERAVDPLIAGAAELGGATNRLPGVGEAMQRWTDGIVANETPALRRLRHAACLLSDSAWREHPDSRAREAFFRLAQYPFLGMTQAERVLLAFMIFVRYQGRRKDPAVRRLLTMLDEPAKLAGEVVGEALDLGYRLSGGVPAILDACRLRRDGGELLLETGHPAVDPQDDALGGRLRLLGAAIGAERVRAVGV</sequence>
<dbReference type="PANTHER" id="PTHR30005:SF0">
    <property type="entry name" value="RETROGRADE REGULATION PROTEIN 2"/>
    <property type="match status" value="1"/>
</dbReference>
<dbReference type="PANTHER" id="PTHR30005">
    <property type="entry name" value="EXOPOLYPHOSPHATASE"/>
    <property type="match status" value="1"/>
</dbReference>
<dbReference type="Gene3D" id="3.30.420.150">
    <property type="entry name" value="Exopolyphosphatase. Domain 2"/>
    <property type="match status" value="1"/>
</dbReference>
<evidence type="ECO:0000259" key="1">
    <source>
        <dbReference type="Pfam" id="PF02541"/>
    </source>
</evidence>
<dbReference type="Pfam" id="PF02541">
    <property type="entry name" value="Ppx-GppA"/>
    <property type="match status" value="1"/>
</dbReference>
<dbReference type="AlphaFoldDB" id="A0AAP3XSE3"/>
<evidence type="ECO:0000259" key="2">
    <source>
        <dbReference type="Pfam" id="PF21697"/>
    </source>
</evidence>
<organism evidence="3 4">
    <name type="scientific">Marinimicrococcus flavescens</name>
    <dbReference type="NCBI Taxonomy" id="3031815"/>
    <lineage>
        <taxon>Bacteria</taxon>
        <taxon>Pseudomonadati</taxon>
        <taxon>Pseudomonadota</taxon>
        <taxon>Alphaproteobacteria</taxon>
        <taxon>Geminicoccales</taxon>
        <taxon>Geminicoccaceae</taxon>
        <taxon>Marinimicrococcus</taxon>
    </lineage>
</organism>
<reference evidence="3 4" key="1">
    <citation type="submission" date="2023-03" db="EMBL/GenBank/DDBJ databases">
        <title>YIM 152171 draft genome.</title>
        <authorList>
            <person name="Yang Z."/>
        </authorList>
    </citation>
    <scope>NUCLEOTIDE SEQUENCE [LARGE SCALE GENOMIC DNA]</scope>
    <source>
        <strain evidence="3 4">YIM 152171</strain>
    </source>
</reference>
<dbReference type="RefSeq" id="WP_327789580.1">
    <property type="nucleotide sequence ID" value="NZ_JARGEQ010000126.1"/>
</dbReference>
<dbReference type="SUPFAM" id="SSF53067">
    <property type="entry name" value="Actin-like ATPase domain"/>
    <property type="match status" value="2"/>
</dbReference>
<dbReference type="Pfam" id="PF21697">
    <property type="entry name" value="Ppx_C"/>
    <property type="match status" value="1"/>
</dbReference>
<name>A0AAP3XSE3_9PROT</name>
<feature type="domain" description="Ppx/GppA phosphatase N-terminal" evidence="1">
    <location>
        <begin position="44"/>
        <end position="310"/>
    </location>
</feature>
<evidence type="ECO:0000313" key="4">
    <source>
        <dbReference type="Proteomes" id="UP001301140"/>
    </source>
</evidence>
<dbReference type="InterPro" id="IPR003695">
    <property type="entry name" value="Ppx_GppA_N"/>
</dbReference>
<feature type="domain" description="Exopolyphosphatase C-terminal" evidence="2">
    <location>
        <begin position="350"/>
        <end position="494"/>
    </location>
</feature>
<dbReference type="Gene3D" id="3.30.420.40">
    <property type="match status" value="1"/>
</dbReference>
<accession>A0AAP3XSE3</accession>
<evidence type="ECO:0000313" key="3">
    <source>
        <dbReference type="EMBL" id="MDF1587161.1"/>
    </source>
</evidence>
<dbReference type="GO" id="GO:0016462">
    <property type="term" value="F:pyrophosphatase activity"/>
    <property type="evidence" value="ECO:0007669"/>
    <property type="project" value="TreeGrafter"/>
</dbReference>
<dbReference type="Gene3D" id="1.10.3210.10">
    <property type="entry name" value="Hypothetical protein af1432"/>
    <property type="match status" value="1"/>
</dbReference>
<evidence type="ECO:0008006" key="5">
    <source>
        <dbReference type="Google" id="ProtNLM"/>
    </source>
</evidence>
<dbReference type="InterPro" id="IPR048951">
    <property type="entry name" value="Ppx_C"/>
</dbReference>
<protein>
    <recommendedName>
        <fullName evidence="5">Ppx/GppA family phosphatase</fullName>
    </recommendedName>
</protein>
<keyword evidence="4" id="KW-1185">Reference proteome</keyword>